<evidence type="ECO:0008006" key="4">
    <source>
        <dbReference type="Google" id="ProtNLM"/>
    </source>
</evidence>
<keyword evidence="1" id="KW-0732">Signal</keyword>
<sequence length="87" mass="9627">MAMSSKIFLIFVVLIAIVTVCVAQGRCGESCTESYKGICRDHRSDNTCKAFCTERFGPLQICEAKCVDEDGFVYCQCTLNIDACPQK</sequence>
<dbReference type="Proteomes" id="UP000187609">
    <property type="component" value="Unassembled WGS sequence"/>
</dbReference>
<reference evidence="2" key="1">
    <citation type="submission" date="2016-11" db="EMBL/GenBank/DDBJ databases">
        <title>The genome of Nicotiana attenuata.</title>
        <authorList>
            <person name="Xu S."/>
            <person name="Brockmoeller T."/>
            <person name="Gaquerel E."/>
            <person name="Navarro A."/>
            <person name="Kuhl H."/>
            <person name="Gase K."/>
            <person name="Ling Z."/>
            <person name="Zhou W."/>
            <person name="Kreitzer C."/>
            <person name="Stanke M."/>
            <person name="Tang H."/>
            <person name="Lyons E."/>
            <person name="Pandey P."/>
            <person name="Pandey S.P."/>
            <person name="Timmermann B."/>
            <person name="Baldwin I.T."/>
        </authorList>
    </citation>
    <scope>NUCLEOTIDE SEQUENCE [LARGE SCALE GENOMIC DNA]</scope>
    <source>
        <strain evidence="2">UT</strain>
    </source>
</reference>
<name>A0A1J6IW46_NICAT</name>
<dbReference type="Gramene" id="OIS99376">
    <property type="protein sequence ID" value="OIS99376"/>
    <property type="gene ID" value="A4A49_26443"/>
</dbReference>
<dbReference type="EMBL" id="MJEQ01037190">
    <property type="protein sequence ID" value="OIS99376.1"/>
    <property type="molecule type" value="Genomic_DNA"/>
</dbReference>
<feature type="signal peptide" evidence="1">
    <location>
        <begin position="1"/>
        <end position="23"/>
    </location>
</feature>
<feature type="chain" id="PRO_5012611147" description="Defensin-like protein" evidence="1">
    <location>
        <begin position="24"/>
        <end position="87"/>
    </location>
</feature>
<evidence type="ECO:0000313" key="3">
    <source>
        <dbReference type="Proteomes" id="UP000187609"/>
    </source>
</evidence>
<evidence type="ECO:0000256" key="1">
    <source>
        <dbReference type="SAM" id="SignalP"/>
    </source>
</evidence>
<protein>
    <recommendedName>
        <fullName evidence="4">Defensin-like protein</fullName>
    </recommendedName>
</protein>
<keyword evidence="3" id="KW-1185">Reference proteome</keyword>
<dbReference type="AlphaFoldDB" id="A0A1J6IW46"/>
<gene>
    <name evidence="2" type="ORF">A4A49_26443</name>
</gene>
<evidence type="ECO:0000313" key="2">
    <source>
        <dbReference type="EMBL" id="OIS99376.1"/>
    </source>
</evidence>
<proteinExistence type="predicted"/>
<comment type="caution">
    <text evidence="2">The sequence shown here is derived from an EMBL/GenBank/DDBJ whole genome shotgun (WGS) entry which is preliminary data.</text>
</comment>
<organism evidence="2 3">
    <name type="scientific">Nicotiana attenuata</name>
    <name type="common">Coyote tobacco</name>
    <dbReference type="NCBI Taxonomy" id="49451"/>
    <lineage>
        <taxon>Eukaryota</taxon>
        <taxon>Viridiplantae</taxon>
        <taxon>Streptophyta</taxon>
        <taxon>Embryophyta</taxon>
        <taxon>Tracheophyta</taxon>
        <taxon>Spermatophyta</taxon>
        <taxon>Magnoliopsida</taxon>
        <taxon>eudicotyledons</taxon>
        <taxon>Gunneridae</taxon>
        <taxon>Pentapetalae</taxon>
        <taxon>asterids</taxon>
        <taxon>lamiids</taxon>
        <taxon>Solanales</taxon>
        <taxon>Solanaceae</taxon>
        <taxon>Nicotianoideae</taxon>
        <taxon>Nicotianeae</taxon>
        <taxon>Nicotiana</taxon>
    </lineage>
</organism>
<accession>A0A1J6IW46</accession>